<dbReference type="AlphaFoldDB" id="A0A511XE43"/>
<feature type="transmembrane region" description="Helical" evidence="1">
    <location>
        <begin position="44"/>
        <end position="66"/>
    </location>
</feature>
<feature type="transmembrane region" description="Helical" evidence="1">
    <location>
        <begin position="72"/>
        <end position="96"/>
    </location>
</feature>
<proteinExistence type="predicted"/>
<dbReference type="EMBL" id="BJYF01000029">
    <property type="protein sequence ID" value="GEN61227.1"/>
    <property type="molecule type" value="Genomic_DNA"/>
</dbReference>
<keyword evidence="1" id="KW-0472">Membrane</keyword>
<gene>
    <name evidence="2" type="ORF">ANI02nite_31110</name>
</gene>
<comment type="caution">
    <text evidence="2">The sequence shown here is derived from an EMBL/GenBank/DDBJ whole genome shotgun (WGS) entry which is preliminary data.</text>
</comment>
<keyword evidence="3" id="KW-1185">Reference proteome</keyword>
<accession>A0A511XE43</accession>
<dbReference type="Proteomes" id="UP000321635">
    <property type="component" value="Unassembled WGS sequence"/>
</dbReference>
<name>A0A511XE43_9PROT</name>
<sequence length="166" mass="17940">MKRIMPRSLLSMLHAPHKLEKAMEHSSEASAVVRFNDWLAVRMTVLFGSIWCVYAFTVFSLIPMVAPGWQNTLLYISNAIQLIALPALAVGSAILARSSEARADADHAALVEILDDVRQELMELRSLTSGIAANQAQDATGGTTMNVSADTFIAVDNIAPDASGQR</sequence>
<evidence type="ECO:0008006" key="4">
    <source>
        <dbReference type="Google" id="ProtNLM"/>
    </source>
</evidence>
<keyword evidence="1" id="KW-1133">Transmembrane helix</keyword>
<protein>
    <recommendedName>
        <fullName evidence="4">DUF1003 domain-containing protein</fullName>
    </recommendedName>
</protein>
<keyword evidence="1" id="KW-0812">Transmembrane</keyword>
<reference evidence="2 3" key="1">
    <citation type="submission" date="2019-07" db="EMBL/GenBank/DDBJ databases">
        <title>Whole genome shotgun sequence of Acetobacter nitrogenifigens NBRC 105050.</title>
        <authorList>
            <person name="Hosoyama A."/>
            <person name="Uohara A."/>
            <person name="Ohji S."/>
            <person name="Ichikawa N."/>
        </authorList>
    </citation>
    <scope>NUCLEOTIDE SEQUENCE [LARGE SCALE GENOMIC DNA]</scope>
    <source>
        <strain evidence="2 3">NBRC 105050</strain>
    </source>
</reference>
<evidence type="ECO:0000313" key="2">
    <source>
        <dbReference type="EMBL" id="GEN61227.1"/>
    </source>
</evidence>
<evidence type="ECO:0000256" key="1">
    <source>
        <dbReference type="SAM" id="Phobius"/>
    </source>
</evidence>
<evidence type="ECO:0000313" key="3">
    <source>
        <dbReference type="Proteomes" id="UP000321635"/>
    </source>
</evidence>
<organism evidence="2 3">
    <name type="scientific">Acetobacter nitrogenifigens DSM 23921 = NBRC 105050</name>
    <dbReference type="NCBI Taxonomy" id="1120919"/>
    <lineage>
        <taxon>Bacteria</taxon>
        <taxon>Pseudomonadati</taxon>
        <taxon>Pseudomonadota</taxon>
        <taxon>Alphaproteobacteria</taxon>
        <taxon>Acetobacterales</taxon>
        <taxon>Acetobacteraceae</taxon>
        <taxon>Acetobacter</taxon>
    </lineage>
</organism>